<proteinExistence type="inferred from homology"/>
<feature type="domain" description="ArsA/GET3 Anion-transporting ATPase-like" evidence="2">
    <location>
        <begin position="21"/>
        <end position="301"/>
    </location>
</feature>
<dbReference type="RefSeq" id="WP_347436720.1">
    <property type="nucleotide sequence ID" value="NZ_CP089291.1"/>
</dbReference>
<dbReference type="PANTHER" id="PTHR10803">
    <property type="entry name" value="ARSENICAL PUMP-DRIVING ATPASE ARSENITE-TRANSLOCATING ATPASE"/>
    <property type="match status" value="1"/>
</dbReference>
<evidence type="ECO:0000256" key="1">
    <source>
        <dbReference type="ARBA" id="ARBA00011040"/>
    </source>
</evidence>
<evidence type="ECO:0000259" key="2">
    <source>
        <dbReference type="Pfam" id="PF02374"/>
    </source>
</evidence>
<gene>
    <name evidence="3" type="ORF">LSG31_19505</name>
</gene>
<dbReference type="CDD" id="cd02035">
    <property type="entry name" value="ArsA"/>
    <property type="match status" value="1"/>
</dbReference>
<accession>A0ABY4CHN1</accession>
<dbReference type="NCBIfam" id="TIGR00345">
    <property type="entry name" value="GET3_arsA_TRC40"/>
    <property type="match status" value="1"/>
</dbReference>
<dbReference type="PANTHER" id="PTHR10803:SF3">
    <property type="entry name" value="ATPASE GET3"/>
    <property type="match status" value="1"/>
</dbReference>
<evidence type="ECO:0000313" key="4">
    <source>
        <dbReference type="Proteomes" id="UP000830167"/>
    </source>
</evidence>
<dbReference type="InterPro" id="IPR016300">
    <property type="entry name" value="ATPase_ArsA/GET3"/>
</dbReference>
<dbReference type="InterPro" id="IPR025723">
    <property type="entry name" value="ArsA/GET3_ATPase-like"/>
</dbReference>
<name>A0ABY4CHN1_9BACL</name>
<evidence type="ECO:0000313" key="3">
    <source>
        <dbReference type="EMBL" id="UOF90027.1"/>
    </source>
</evidence>
<organism evidence="3 4">
    <name type="scientific">Fodinisporobacter ferrooxydans</name>
    <dbReference type="NCBI Taxonomy" id="2901836"/>
    <lineage>
        <taxon>Bacteria</taxon>
        <taxon>Bacillati</taxon>
        <taxon>Bacillota</taxon>
        <taxon>Bacilli</taxon>
        <taxon>Bacillales</taxon>
        <taxon>Alicyclobacillaceae</taxon>
        <taxon>Fodinisporobacter</taxon>
    </lineage>
</organism>
<dbReference type="Gene3D" id="3.40.50.300">
    <property type="entry name" value="P-loop containing nucleotide triphosphate hydrolases"/>
    <property type="match status" value="1"/>
</dbReference>
<reference evidence="3" key="1">
    <citation type="submission" date="2021-12" db="EMBL/GenBank/DDBJ databases">
        <title>Alicyclobacillaceae gen. nov., sp. nov., isolated from chalcocite enrichment system.</title>
        <authorList>
            <person name="Jiang Z."/>
        </authorList>
    </citation>
    <scope>NUCLEOTIDE SEQUENCE</scope>
    <source>
        <strain evidence="3">MYW30-H2</strain>
    </source>
</reference>
<dbReference type="InterPro" id="IPR027417">
    <property type="entry name" value="P-loop_NTPase"/>
</dbReference>
<sequence>MSLSFEKFPQDLILPEAGRTKRIFLAGKGGVGKTTMSSAIAVYATEQGRRTLLITTDPAAHTGNVLGVEVTAKPIRFQQSNLWLARIDPKQAFWQYKERVLKQVQEQFGTGDTWERVNEELNSPCTEEVAVFQEFLDFLLDDSYEVVVFDTAPTGHTIRLLTLSFDYETELKNKDSFTAETAALDQAQMARMQQAIRTLQDPVKTSMMFVTLAETTPITEMERAMGDLAAAEIPTQAVIVNQVLPEEAQTSPLFGKRRNIQLQHYHALKQNHPQQAIAVAEYQEDEIIGAKALLECSHLLIRK</sequence>
<protein>
    <submittedName>
        <fullName evidence="3">ArsA family ATPase</fullName>
    </submittedName>
</protein>
<comment type="similarity">
    <text evidence="1">Belongs to the arsA ATPase family.</text>
</comment>
<keyword evidence="4" id="KW-1185">Reference proteome</keyword>
<dbReference type="SUPFAM" id="SSF52540">
    <property type="entry name" value="P-loop containing nucleoside triphosphate hydrolases"/>
    <property type="match status" value="1"/>
</dbReference>
<dbReference type="Pfam" id="PF02374">
    <property type="entry name" value="ArsA_ATPase"/>
    <property type="match status" value="1"/>
</dbReference>
<dbReference type="Proteomes" id="UP000830167">
    <property type="component" value="Chromosome"/>
</dbReference>
<dbReference type="EMBL" id="CP089291">
    <property type="protein sequence ID" value="UOF90027.1"/>
    <property type="molecule type" value="Genomic_DNA"/>
</dbReference>